<evidence type="ECO:0000313" key="6">
    <source>
        <dbReference type="Proteomes" id="UP000215914"/>
    </source>
</evidence>
<evidence type="ECO:0000313" key="5">
    <source>
        <dbReference type="EMBL" id="KAF5772257.1"/>
    </source>
</evidence>
<dbReference type="GO" id="GO:0003777">
    <property type="term" value="F:microtubule motor activity"/>
    <property type="evidence" value="ECO:0007669"/>
    <property type="project" value="InterPro"/>
</dbReference>
<keyword evidence="6" id="KW-1185">Reference proteome</keyword>
<dbReference type="EC" id="3.2.1.4" evidence="5"/>
<dbReference type="EMBL" id="MNCJ02000328">
    <property type="protein sequence ID" value="KAF5772257.1"/>
    <property type="molecule type" value="Genomic_DNA"/>
</dbReference>
<dbReference type="Gene3D" id="1.50.10.10">
    <property type="match status" value="1"/>
</dbReference>
<accession>A0A9K3H934</accession>
<reference evidence="5" key="2">
    <citation type="submission" date="2020-06" db="EMBL/GenBank/DDBJ databases">
        <title>Helianthus annuus Genome sequencing and assembly Release 2.</title>
        <authorList>
            <person name="Gouzy J."/>
            <person name="Langlade N."/>
            <person name="Munos S."/>
        </authorList>
    </citation>
    <scope>NUCLEOTIDE SEQUENCE</scope>
    <source>
        <tissue evidence="5">Leaves</tissue>
    </source>
</reference>
<evidence type="ECO:0000256" key="3">
    <source>
        <dbReference type="SAM" id="Phobius"/>
    </source>
</evidence>
<keyword evidence="3" id="KW-1133">Transmembrane helix</keyword>
<reference evidence="5" key="1">
    <citation type="journal article" date="2017" name="Nature">
        <title>The sunflower genome provides insights into oil metabolism, flowering and Asterid evolution.</title>
        <authorList>
            <person name="Badouin H."/>
            <person name="Gouzy J."/>
            <person name="Grassa C.J."/>
            <person name="Murat F."/>
            <person name="Staton S.E."/>
            <person name="Cottret L."/>
            <person name="Lelandais-Briere C."/>
            <person name="Owens G.L."/>
            <person name="Carrere S."/>
            <person name="Mayjonade B."/>
            <person name="Legrand L."/>
            <person name="Gill N."/>
            <person name="Kane N.C."/>
            <person name="Bowers J.E."/>
            <person name="Hubner S."/>
            <person name="Bellec A."/>
            <person name="Berard A."/>
            <person name="Berges H."/>
            <person name="Blanchet N."/>
            <person name="Boniface M.C."/>
            <person name="Brunel D."/>
            <person name="Catrice O."/>
            <person name="Chaidir N."/>
            <person name="Claudel C."/>
            <person name="Donnadieu C."/>
            <person name="Faraut T."/>
            <person name="Fievet G."/>
            <person name="Helmstetter N."/>
            <person name="King M."/>
            <person name="Knapp S.J."/>
            <person name="Lai Z."/>
            <person name="Le Paslier M.C."/>
            <person name="Lippi Y."/>
            <person name="Lorenzon L."/>
            <person name="Mandel J.R."/>
            <person name="Marage G."/>
            <person name="Marchand G."/>
            <person name="Marquand E."/>
            <person name="Bret-Mestries E."/>
            <person name="Morien E."/>
            <person name="Nambeesan S."/>
            <person name="Nguyen T."/>
            <person name="Pegot-Espagnet P."/>
            <person name="Pouilly N."/>
            <person name="Raftis F."/>
            <person name="Sallet E."/>
            <person name="Schiex T."/>
            <person name="Thomas J."/>
            <person name="Vandecasteele C."/>
            <person name="Vares D."/>
            <person name="Vear F."/>
            <person name="Vautrin S."/>
            <person name="Crespi M."/>
            <person name="Mangin B."/>
            <person name="Burke J.M."/>
            <person name="Salse J."/>
            <person name="Munos S."/>
            <person name="Vincourt P."/>
            <person name="Rieseberg L.H."/>
            <person name="Langlade N.B."/>
        </authorList>
    </citation>
    <scope>NUCLEOTIDE SEQUENCE</scope>
    <source>
        <tissue evidence="5">Leaves</tissue>
    </source>
</reference>
<comment type="caution">
    <text evidence="2">Lacks conserved residue(s) required for the propagation of feature annotation.</text>
</comment>
<dbReference type="InterPro" id="IPR001752">
    <property type="entry name" value="Kinesin_motor_dom"/>
</dbReference>
<evidence type="ECO:0000259" key="4">
    <source>
        <dbReference type="PROSITE" id="PS50067"/>
    </source>
</evidence>
<evidence type="ECO:0000256" key="2">
    <source>
        <dbReference type="PROSITE-ProRule" id="PRU00283"/>
    </source>
</evidence>
<keyword evidence="3" id="KW-0472">Membrane</keyword>
<dbReference type="Proteomes" id="UP000215914">
    <property type="component" value="Unassembled WGS sequence"/>
</dbReference>
<protein>
    <submittedName>
        <fullName evidence="5">Cellulase</fullName>
        <ecNumber evidence="5">3.2.1.4</ecNumber>
    </submittedName>
</protein>
<keyword evidence="5" id="KW-0378">Hydrolase</keyword>
<dbReference type="AlphaFoldDB" id="A0A9K3H934"/>
<gene>
    <name evidence="5" type="ORF">HanXRQr2_Chr13g0574681</name>
</gene>
<keyword evidence="5" id="KW-0326">Glycosidase</keyword>
<sequence>MVVHKRPELDYVGETVSTLEFVERVAIVEFGAARGIERVVCNVFIIHIAIVMDQRGNYEQTEPATYNNAPLLGVLARFNGGHFAIISFQVKLMVILVIGNVIYTLCISVFITTLLSFCS</sequence>
<comment type="caution">
    <text evidence="5">The sequence shown here is derived from an EMBL/GenBank/DDBJ whole genome shotgun (WGS) entry which is preliminary data.</text>
</comment>
<name>A0A9K3H934_HELAN</name>
<feature type="domain" description="Kinesin motor" evidence="4">
    <location>
        <begin position="1"/>
        <end position="28"/>
    </location>
</feature>
<dbReference type="GO" id="GO:0005524">
    <property type="term" value="F:ATP binding"/>
    <property type="evidence" value="ECO:0007669"/>
    <property type="project" value="InterPro"/>
</dbReference>
<keyword evidence="1" id="KW-0505">Motor protein</keyword>
<dbReference type="PROSITE" id="PS50067">
    <property type="entry name" value="KINESIN_MOTOR_2"/>
    <property type="match status" value="1"/>
</dbReference>
<evidence type="ECO:0000256" key="1">
    <source>
        <dbReference type="ARBA" id="ARBA00023175"/>
    </source>
</evidence>
<feature type="transmembrane region" description="Helical" evidence="3">
    <location>
        <begin position="92"/>
        <end position="117"/>
    </location>
</feature>
<comment type="similarity">
    <text evidence="2">Belongs to the TRAFAC class myosin-kinesin ATPase superfamily. Kinesin family.</text>
</comment>
<keyword evidence="3" id="KW-0812">Transmembrane</keyword>
<dbReference type="InterPro" id="IPR012341">
    <property type="entry name" value="6hp_glycosidase-like_sf"/>
</dbReference>
<dbReference type="GO" id="GO:0007018">
    <property type="term" value="P:microtubule-based movement"/>
    <property type="evidence" value="ECO:0007669"/>
    <property type="project" value="InterPro"/>
</dbReference>
<dbReference type="GO" id="GO:0005975">
    <property type="term" value="P:carbohydrate metabolic process"/>
    <property type="evidence" value="ECO:0007669"/>
    <property type="project" value="InterPro"/>
</dbReference>
<dbReference type="GO" id="GO:0008017">
    <property type="term" value="F:microtubule binding"/>
    <property type="evidence" value="ECO:0007669"/>
    <property type="project" value="InterPro"/>
</dbReference>
<organism evidence="5 6">
    <name type="scientific">Helianthus annuus</name>
    <name type="common">Common sunflower</name>
    <dbReference type="NCBI Taxonomy" id="4232"/>
    <lineage>
        <taxon>Eukaryota</taxon>
        <taxon>Viridiplantae</taxon>
        <taxon>Streptophyta</taxon>
        <taxon>Embryophyta</taxon>
        <taxon>Tracheophyta</taxon>
        <taxon>Spermatophyta</taxon>
        <taxon>Magnoliopsida</taxon>
        <taxon>eudicotyledons</taxon>
        <taxon>Gunneridae</taxon>
        <taxon>Pentapetalae</taxon>
        <taxon>asterids</taxon>
        <taxon>campanulids</taxon>
        <taxon>Asterales</taxon>
        <taxon>Asteraceae</taxon>
        <taxon>Asteroideae</taxon>
        <taxon>Heliantheae alliance</taxon>
        <taxon>Heliantheae</taxon>
        <taxon>Helianthus</taxon>
    </lineage>
</organism>
<dbReference type="Gramene" id="mRNA:HanXRQr2_Chr13g0574681">
    <property type="protein sequence ID" value="CDS:HanXRQr2_Chr13g0574681.1"/>
    <property type="gene ID" value="HanXRQr2_Chr13g0574681"/>
</dbReference>
<proteinExistence type="inferred from homology"/>
<dbReference type="GO" id="GO:0008810">
    <property type="term" value="F:cellulase activity"/>
    <property type="evidence" value="ECO:0007669"/>
    <property type="project" value="UniProtKB-EC"/>
</dbReference>